<reference evidence="1 2" key="1">
    <citation type="submission" date="2023-05" db="EMBL/GenBank/DDBJ databases">
        <title>A 100% complete, gapless, phased diploid assembly of the Scenedesmus obliquus UTEX 3031 genome.</title>
        <authorList>
            <person name="Biondi T.C."/>
            <person name="Hanschen E.R."/>
            <person name="Kwon T."/>
            <person name="Eng W."/>
            <person name="Kruse C.P.S."/>
            <person name="Koehler S.I."/>
            <person name="Kunde Y."/>
            <person name="Gleasner C.D."/>
            <person name="You Mak K.T."/>
            <person name="Polle J."/>
            <person name="Hovde B.T."/>
            <person name="Starkenburg S.R."/>
        </authorList>
    </citation>
    <scope>NUCLEOTIDE SEQUENCE [LARGE SCALE GENOMIC DNA]</scope>
    <source>
        <strain evidence="1 2">DOE0152z</strain>
    </source>
</reference>
<sequence>MENGSHVNGAAHRKERILILGAAGRDYHLFNTKYRDEPSVEVVGFTHAQIPHIESSRYPAALAGPLREGMLPSTKPVVAVTAVRTGCGKSQVCRLVIDAARQAGKRVVLVRHPMPYGDLAAQAVQRFESVADLDKHHTTIEEREEYEQHITNGVVVYAGVDYAAILKQAEAEADLVLWDGGNNDLPFYKPDLWLCIADPLRPGHEVSYYPGDVNFRCADMIVVNKANTAPAAGIQAVLASAKALNPRAEVFVTASEVSVDCPDLIAGKRVLCVEDGPTTTHGGRPSGAAAVAAAKYAAAEVVDPRPYFVGELKKTLDKYPHVGPVVPAMGYSEQQILDLQASIAAVPCDAVLVGTPHDITQLISVPQPLAVVTYAVADLDEEQQQGLGLKGLGASPGLGKALEGRLAGMWTAKS</sequence>
<name>A0ABY8ULM9_TETOB</name>
<evidence type="ECO:0000313" key="2">
    <source>
        <dbReference type="Proteomes" id="UP001244341"/>
    </source>
</evidence>
<evidence type="ECO:0008006" key="3">
    <source>
        <dbReference type="Google" id="ProtNLM"/>
    </source>
</evidence>
<dbReference type="Proteomes" id="UP001244341">
    <property type="component" value="Chromosome 14b"/>
</dbReference>
<dbReference type="PANTHER" id="PTHR42869">
    <property type="entry name" value="SLL0572 PROTEIN"/>
    <property type="match status" value="1"/>
</dbReference>
<gene>
    <name evidence="1" type="ORF">OEZ85_004736</name>
</gene>
<dbReference type="SUPFAM" id="SSF52540">
    <property type="entry name" value="P-loop containing nucleoside triphosphate hydrolases"/>
    <property type="match status" value="1"/>
</dbReference>
<keyword evidence="2" id="KW-1185">Reference proteome</keyword>
<dbReference type="PANTHER" id="PTHR42869:SF1">
    <property type="entry name" value="SLL0572 PROTEIN"/>
    <property type="match status" value="1"/>
</dbReference>
<protein>
    <recommendedName>
        <fullName evidence="3">CobW/HypB/UreG nucleotide-binding domain-containing protein</fullName>
    </recommendedName>
</protein>
<dbReference type="Gene3D" id="3.40.50.300">
    <property type="entry name" value="P-loop containing nucleotide triphosphate hydrolases"/>
    <property type="match status" value="1"/>
</dbReference>
<dbReference type="EMBL" id="CP126221">
    <property type="protein sequence ID" value="WIA22434.1"/>
    <property type="molecule type" value="Genomic_DNA"/>
</dbReference>
<dbReference type="InterPro" id="IPR027417">
    <property type="entry name" value="P-loop_NTPase"/>
</dbReference>
<dbReference type="InterPro" id="IPR053199">
    <property type="entry name" value="cDPG_synthetase-like"/>
</dbReference>
<proteinExistence type="predicted"/>
<organism evidence="1 2">
    <name type="scientific">Tetradesmus obliquus</name>
    <name type="common">Green alga</name>
    <name type="synonym">Acutodesmus obliquus</name>
    <dbReference type="NCBI Taxonomy" id="3088"/>
    <lineage>
        <taxon>Eukaryota</taxon>
        <taxon>Viridiplantae</taxon>
        <taxon>Chlorophyta</taxon>
        <taxon>core chlorophytes</taxon>
        <taxon>Chlorophyceae</taxon>
        <taxon>CS clade</taxon>
        <taxon>Sphaeropleales</taxon>
        <taxon>Scenedesmaceae</taxon>
        <taxon>Tetradesmus</taxon>
    </lineage>
</organism>
<evidence type="ECO:0000313" key="1">
    <source>
        <dbReference type="EMBL" id="WIA22434.1"/>
    </source>
</evidence>
<accession>A0ABY8ULM9</accession>